<dbReference type="EMBL" id="AP025592">
    <property type="protein sequence ID" value="BDG07379.1"/>
    <property type="molecule type" value="Genomic_DNA"/>
</dbReference>
<evidence type="ECO:0000313" key="2">
    <source>
        <dbReference type="Proteomes" id="UP001162734"/>
    </source>
</evidence>
<protein>
    <submittedName>
        <fullName evidence="1">Uncharacterized protein</fullName>
    </submittedName>
</protein>
<organism evidence="1 2">
    <name type="scientific">Anaeromyxobacter paludicola</name>
    <dbReference type="NCBI Taxonomy" id="2918171"/>
    <lineage>
        <taxon>Bacteria</taxon>
        <taxon>Pseudomonadati</taxon>
        <taxon>Myxococcota</taxon>
        <taxon>Myxococcia</taxon>
        <taxon>Myxococcales</taxon>
        <taxon>Cystobacterineae</taxon>
        <taxon>Anaeromyxobacteraceae</taxon>
        <taxon>Anaeromyxobacter</taxon>
    </lineage>
</organism>
<evidence type="ECO:0000313" key="1">
    <source>
        <dbReference type="EMBL" id="BDG07379.1"/>
    </source>
</evidence>
<gene>
    <name evidence="1" type="ORF">AMPC_04920</name>
</gene>
<dbReference type="Proteomes" id="UP001162734">
    <property type="component" value="Chromosome"/>
</dbReference>
<accession>A0ABN6N5T5</accession>
<reference evidence="2" key="1">
    <citation type="journal article" date="2022" name="Int. J. Syst. Evol. Microbiol.">
        <title>Anaeromyxobacter oryzae sp. nov., Anaeromyxobacter diazotrophicus sp. nov. and Anaeromyxobacter paludicola sp. nov., isolated from paddy soils.</title>
        <authorList>
            <person name="Itoh H."/>
            <person name="Xu Z."/>
            <person name="Mise K."/>
            <person name="Masuda Y."/>
            <person name="Ushijima N."/>
            <person name="Hayakawa C."/>
            <person name="Shiratori Y."/>
            <person name="Senoo K."/>
        </authorList>
    </citation>
    <scope>NUCLEOTIDE SEQUENCE [LARGE SCALE GENOMIC DNA]</scope>
    <source>
        <strain evidence="2">Red630</strain>
    </source>
</reference>
<keyword evidence="2" id="KW-1185">Reference proteome</keyword>
<name>A0ABN6N5T5_9BACT</name>
<sequence length="73" mass="7904">MSCPYLTEVSMVFCRAYPVKKLVPHDRLTSASQCEGSFQSCPLFKEAMCRAGRSSCEADAQPSPSVDPKGAQS</sequence>
<proteinExistence type="predicted"/>